<reference evidence="1" key="1">
    <citation type="submission" date="2023-02" db="EMBL/GenBank/DDBJ databases">
        <authorList>
            <person name="Palmer J.M."/>
        </authorList>
    </citation>
    <scope>NUCLEOTIDE SEQUENCE</scope>
    <source>
        <strain evidence="1">FW57</strain>
    </source>
</reference>
<dbReference type="Proteomes" id="UP001197093">
    <property type="component" value="Unassembled WGS sequence"/>
</dbReference>
<evidence type="ECO:0000313" key="2">
    <source>
        <dbReference type="Proteomes" id="UP001197093"/>
    </source>
</evidence>
<name>A0AAD4I3R0_9PEZI</name>
<gene>
    <name evidence="1" type="ORF">NEMBOFW57_003926</name>
</gene>
<evidence type="ECO:0000313" key="1">
    <source>
        <dbReference type="EMBL" id="KAG7293866.1"/>
    </source>
</evidence>
<sequence length="109" mass="12297">MPPMLFRRNGWCAQSEADESVPQQWNSRELCLRVALHSFFAVFLLVQKREEPEDFVVGQVWLVNGAPAIVKVTAAPRRRHFALTALSYKTCLVVPLTSTASRVVRKGKS</sequence>
<dbReference type="AlphaFoldDB" id="A0AAD4I3R0"/>
<keyword evidence="2" id="KW-1185">Reference proteome</keyword>
<dbReference type="EMBL" id="JAHCVI010000001">
    <property type="protein sequence ID" value="KAG7293866.1"/>
    <property type="molecule type" value="Genomic_DNA"/>
</dbReference>
<proteinExistence type="predicted"/>
<organism evidence="1 2">
    <name type="scientific">Staphylotrichum longicolle</name>
    <dbReference type="NCBI Taxonomy" id="669026"/>
    <lineage>
        <taxon>Eukaryota</taxon>
        <taxon>Fungi</taxon>
        <taxon>Dikarya</taxon>
        <taxon>Ascomycota</taxon>
        <taxon>Pezizomycotina</taxon>
        <taxon>Sordariomycetes</taxon>
        <taxon>Sordariomycetidae</taxon>
        <taxon>Sordariales</taxon>
        <taxon>Chaetomiaceae</taxon>
        <taxon>Staphylotrichum</taxon>
    </lineage>
</organism>
<protein>
    <submittedName>
        <fullName evidence="1">Uncharacterized protein</fullName>
    </submittedName>
</protein>
<comment type="caution">
    <text evidence="1">The sequence shown here is derived from an EMBL/GenBank/DDBJ whole genome shotgun (WGS) entry which is preliminary data.</text>
</comment>
<accession>A0AAD4I3R0</accession>